<dbReference type="Proteomes" id="UP000609651">
    <property type="component" value="Unassembled WGS sequence"/>
</dbReference>
<dbReference type="InterPro" id="IPR028098">
    <property type="entry name" value="Glyco_trans_4-like_N"/>
</dbReference>
<evidence type="ECO:0000259" key="1">
    <source>
        <dbReference type="Pfam" id="PF13439"/>
    </source>
</evidence>
<dbReference type="InterPro" id="IPR050194">
    <property type="entry name" value="Glycosyltransferase_grp1"/>
</dbReference>
<keyword evidence="3" id="KW-1185">Reference proteome</keyword>
<keyword evidence="2" id="KW-0328">Glycosyltransferase</keyword>
<proteinExistence type="predicted"/>
<dbReference type="RefSeq" id="WP_171189483.1">
    <property type="nucleotide sequence ID" value="NZ_WTPX01000168.1"/>
</dbReference>
<dbReference type="EC" id="2.4.1.250" evidence="2"/>
<keyword evidence="2" id="KW-0808">Transferase</keyword>
<dbReference type="Gene3D" id="3.40.50.2000">
    <property type="entry name" value="Glycogen Phosphorylase B"/>
    <property type="match status" value="2"/>
</dbReference>
<dbReference type="Pfam" id="PF13439">
    <property type="entry name" value="Glyco_transf_4"/>
    <property type="match status" value="1"/>
</dbReference>
<organism evidence="2 3">
    <name type="scientific">Alienimonas chondri</name>
    <dbReference type="NCBI Taxonomy" id="2681879"/>
    <lineage>
        <taxon>Bacteria</taxon>
        <taxon>Pseudomonadati</taxon>
        <taxon>Planctomycetota</taxon>
        <taxon>Planctomycetia</taxon>
        <taxon>Planctomycetales</taxon>
        <taxon>Planctomycetaceae</taxon>
        <taxon>Alienimonas</taxon>
    </lineage>
</organism>
<gene>
    <name evidence="2" type="primary">mshA_14</name>
    <name evidence="2" type="ORF">LzC2_36780</name>
</gene>
<name>A0ABX1VI63_9PLAN</name>
<sequence>MSELGATDGAAPSVAMVTRSVSRAGGGLASVILDLARALTEIDRPPRVLSVRDEHFEADAAAAGSVRGHALAGEAFPPRGPRFTHGAWGYAPGLDRRLRELNPDVVHAHGLWHHSSAATVGWGRRTGKPWVVSPHGMLDPWAVRRSRGKKRVAWWLAERAHLAGAGCLHALADAEADAARAFGVRAPILVIPNGVSLDAPRPDAPPPWEEDAARAIRDRRVLLFLGRLHPKKGVDLLIDAWANLLDGEPAAKDWHVAVLGWDDGGHDDALKARAAARGLCGADGLPASSSNGGEASSIGFYGPAFGDRKAAALANASGFILPSHSEGMPVAVLEAWAYGLPAVLTDACNLPVGFERGGALRIEPTVASVGAGLAELVTESDAERAVRGRAARALAEAEFAWPVIARRFGALYDWLAGGPEPDGVRRG</sequence>
<dbReference type="PANTHER" id="PTHR45947:SF3">
    <property type="entry name" value="SULFOQUINOVOSYL TRANSFERASE SQD2"/>
    <property type="match status" value="1"/>
</dbReference>
<dbReference type="Pfam" id="PF13692">
    <property type="entry name" value="Glyco_trans_1_4"/>
    <property type="match status" value="1"/>
</dbReference>
<accession>A0ABX1VI63</accession>
<protein>
    <submittedName>
        <fullName evidence="2">D-inositol-3-phosphate glycosyltransferase</fullName>
        <ecNumber evidence="2">2.4.1.250</ecNumber>
    </submittedName>
</protein>
<dbReference type="GO" id="GO:0102710">
    <property type="term" value="F:D-inositol-3-phosphate glycosyltransferase activity"/>
    <property type="evidence" value="ECO:0007669"/>
    <property type="project" value="UniProtKB-EC"/>
</dbReference>
<dbReference type="EMBL" id="WTPX01000168">
    <property type="protein sequence ID" value="NNJ27573.1"/>
    <property type="molecule type" value="Genomic_DNA"/>
</dbReference>
<comment type="caution">
    <text evidence="2">The sequence shown here is derived from an EMBL/GenBank/DDBJ whole genome shotgun (WGS) entry which is preliminary data.</text>
</comment>
<reference evidence="2 3" key="1">
    <citation type="journal article" date="2020" name="Syst. Appl. Microbiol.">
        <title>Alienimonas chondri sp. nov., a novel planctomycete isolated from the biofilm of the red alga Chondrus crispus.</title>
        <authorList>
            <person name="Vitorino I."/>
            <person name="Albuquerque L."/>
            <person name="Wiegand S."/>
            <person name="Kallscheuer N."/>
            <person name="da Costa M.S."/>
            <person name="Lobo-da-Cunha A."/>
            <person name="Jogler C."/>
            <person name="Lage O.M."/>
        </authorList>
    </citation>
    <scope>NUCLEOTIDE SEQUENCE [LARGE SCALE GENOMIC DNA]</scope>
    <source>
        <strain evidence="2 3">LzC2</strain>
    </source>
</reference>
<evidence type="ECO:0000313" key="3">
    <source>
        <dbReference type="Proteomes" id="UP000609651"/>
    </source>
</evidence>
<feature type="domain" description="Glycosyltransferase subfamily 4-like N-terminal" evidence="1">
    <location>
        <begin position="26"/>
        <end position="198"/>
    </location>
</feature>
<evidence type="ECO:0000313" key="2">
    <source>
        <dbReference type="EMBL" id="NNJ27573.1"/>
    </source>
</evidence>
<dbReference type="PANTHER" id="PTHR45947">
    <property type="entry name" value="SULFOQUINOVOSYL TRANSFERASE SQD2"/>
    <property type="match status" value="1"/>
</dbReference>
<dbReference type="SUPFAM" id="SSF53756">
    <property type="entry name" value="UDP-Glycosyltransferase/glycogen phosphorylase"/>
    <property type="match status" value="1"/>
</dbReference>